<dbReference type="NCBIfam" id="TIGR01414">
    <property type="entry name" value="autotrans_barl"/>
    <property type="match status" value="1"/>
</dbReference>
<dbReference type="Gene3D" id="2.40.128.130">
    <property type="entry name" value="Autotransporter beta-domain"/>
    <property type="match status" value="1"/>
</dbReference>
<organism evidence="1 2">
    <name type="scientific">Hamiltonella defensa subsp. Acyrthosiphon pisum (strain 5AT)</name>
    <dbReference type="NCBI Taxonomy" id="572265"/>
    <lineage>
        <taxon>Bacteria</taxon>
        <taxon>Pseudomonadati</taxon>
        <taxon>Pseudomonadota</taxon>
        <taxon>Gammaproteobacteria</taxon>
        <taxon>Enterobacterales</taxon>
        <taxon>Enterobacteriaceae</taxon>
        <taxon>aphid secondary symbionts</taxon>
        <taxon>Candidatus Williamhamiltonella</taxon>
    </lineage>
</organism>
<dbReference type="InterPro" id="IPR006315">
    <property type="entry name" value="OM_autotransptr_brl_dom"/>
</dbReference>
<sequence length="85" mass="9403">MAQIQERMSETRQAKTEDTVWVKVMNERHNISQKAGDGYWLRLNGLSVGADCTIRLGRGYTTRGSSSLIVTTSSISGVKRLAVET</sequence>
<dbReference type="HOGENOM" id="CLU_2508138_0_0_6"/>
<dbReference type="KEGG" id="hde:HDEF_1299"/>
<dbReference type="AlphaFoldDB" id="C4K5V7"/>
<reference evidence="1 2" key="1">
    <citation type="journal article" date="2009" name="Proc. Natl. Acad. Sci. U.S.A.">
        <title>Hamiltonella defensa, genome evolution of protective bacterial endosymbiont from pathogenic ancestors.</title>
        <authorList>
            <person name="Degnan P.H."/>
            <person name="Yu Y."/>
            <person name="Sisneros N."/>
            <person name="Wing R.A."/>
            <person name="Moran N.A."/>
        </authorList>
    </citation>
    <scope>NUCLEOTIDE SEQUENCE [LARGE SCALE GENOMIC DNA]</scope>
    <source>
        <strain evidence="2">5AT</strain>
    </source>
</reference>
<dbReference type="InterPro" id="IPR036709">
    <property type="entry name" value="Autotransporte_beta_dom_sf"/>
</dbReference>
<protein>
    <submittedName>
        <fullName evidence="1">Uncharacterized protein</fullName>
    </submittedName>
</protein>
<evidence type="ECO:0000313" key="2">
    <source>
        <dbReference type="Proteomes" id="UP000002334"/>
    </source>
</evidence>
<dbReference type="EMBL" id="CP001277">
    <property type="protein sequence ID" value="ACQ67950.1"/>
    <property type="molecule type" value="Genomic_DNA"/>
</dbReference>
<accession>C4K5V7</accession>
<gene>
    <name evidence="1" type="ordered locus">HDEF_1299</name>
</gene>
<keyword evidence="2" id="KW-1185">Reference proteome</keyword>
<dbReference type="GO" id="GO:0019867">
    <property type="term" value="C:outer membrane"/>
    <property type="evidence" value="ECO:0007669"/>
    <property type="project" value="InterPro"/>
</dbReference>
<proteinExistence type="predicted"/>
<evidence type="ECO:0000313" key="1">
    <source>
        <dbReference type="EMBL" id="ACQ67950.1"/>
    </source>
</evidence>
<dbReference type="eggNOG" id="COG3468">
    <property type="taxonomic scope" value="Bacteria"/>
</dbReference>
<dbReference type="Proteomes" id="UP000002334">
    <property type="component" value="Chromosome"/>
</dbReference>
<dbReference type="STRING" id="572265.HDEF_1299"/>
<name>C4K5V7_HAMD5</name>